<dbReference type="SUPFAM" id="SSF48008">
    <property type="entry name" value="GntR ligand-binding domain-like"/>
    <property type="match status" value="1"/>
</dbReference>
<comment type="caution">
    <text evidence="5">The sequence shown here is derived from an EMBL/GenBank/DDBJ whole genome shotgun (WGS) entry which is preliminary data.</text>
</comment>
<dbReference type="eggNOG" id="COG1802">
    <property type="taxonomic scope" value="Bacteria"/>
</dbReference>
<dbReference type="GO" id="GO:0003700">
    <property type="term" value="F:DNA-binding transcription factor activity"/>
    <property type="evidence" value="ECO:0007669"/>
    <property type="project" value="InterPro"/>
</dbReference>
<keyword evidence="2" id="KW-0238">DNA-binding</keyword>
<sequence length="220" mass="25314">MSKTTSGKEKWHPQDLYLFLREEILSQRLEPGASLFERMIAEQHGLSRTPVREALLRLEAEGLVKRYPKMGMVVAELSLRDVMESFQIRQFIEPPAAAEAAKKLRPEPLRELLEQFEAMGEPTLTEGHDEELFARHNQLDTKMHDLILAALGNRRLMDLMDNMRSICRRARNLGTPIRFAESREEHIAILKALLAGDSELARQTMNTHLENTRHRLILAV</sequence>
<evidence type="ECO:0000259" key="4">
    <source>
        <dbReference type="PROSITE" id="PS50949"/>
    </source>
</evidence>
<dbReference type="SMART" id="SM00895">
    <property type="entry name" value="FCD"/>
    <property type="match status" value="1"/>
</dbReference>
<dbReference type="PANTHER" id="PTHR43537:SF24">
    <property type="entry name" value="GLUCONATE OPERON TRANSCRIPTIONAL REPRESSOR"/>
    <property type="match status" value="1"/>
</dbReference>
<dbReference type="InterPro" id="IPR008920">
    <property type="entry name" value="TF_FadR/GntR_C"/>
</dbReference>
<dbReference type="Gene3D" id="1.20.120.530">
    <property type="entry name" value="GntR ligand-binding domain-like"/>
    <property type="match status" value="1"/>
</dbReference>
<name>B6WW14_9BACT</name>
<reference evidence="5 6" key="1">
    <citation type="submission" date="2008-10" db="EMBL/GenBank/DDBJ databases">
        <title>Draft genome sequence of Desulvovibrio piger (ATCC 29098).</title>
        <authorList>
            <person name="Sudarsanam P."/>
            <person name="Ley R."/>
            <person name="Guruge J."/>
            <person name="Turnbaugh P.J."/>
            <person name="Mahowald M."/>
            <person name="Liep D."/>
            <person name="Gordon J."/>
        </authorList>
    </citation>
    <scope>NUCLEOTIDE SEQUENCE [LARGE SCALE GENOMIC DNA]</scope>
    <source>
        <strain evidence="5 6">ATCC 29098</strain>
    </source>
</reference>
<dbReference type="PROSITE" id="PS50949">
    <property type="entry name" value="HTH_GNTR"/>
    <property type="match status" value="1"/>
</dbReference>
<dbReference type="SMART" id="SM00345">
    <property type="entry name" value="HTH_GNTR"/>
    <property type="match status" value="1"/>
</dbReference>
<protein>
    <submittedName>
        <fullName evidence="5">FCD domain protein</fullName>
    </submittedName>
</protein>
<dbReference type="InterPro" id="IPR011711">
    <property type="entry name" value="GntR_C"/>
</dbReference>
<feature type="domain" description="HTH gntR-type" evidence="4">
    <location>
        <begin position="10"/>
        <end position="77"/>
    </location>
</feature>
<dbReference type="PANTHER" id="PTHR43537">
    <property type="entry name" value="TRANSCRIPTIONAL REGULATOR, GNTR FAMILY"/>
    <property type="match status" value="1"/>
</dbReference>
<evidence type="ECO:0000313" key="5">
    <source>
        <dbReference type="EMBL" id="EEB32790.1"/>
    </source>
</evidence>
<dbReference type="InterPro" id="IPR036388">
    <property type="entry name" value="WH-like_DNA-bd_sf"/>
</dbReference>
<evidence type="ECO:0000313" key="6">
    <source>
        <dbReference type="Proteomes" id="UP000003676"/>
    </source>
</evidence>
<dbReference type="InterPro" id="IPR036390">
    <property type="entry name" value="WH_DNA-bd_sf"/>
</dbReference>
<dbReference type="HOGENOM" id="CLU_017584_5_1_7"/>
<dbReference type="Pfam" id="PF07729">
    <property type="entry name" value="FCD"/>
    <property type="match status" value="1"/>
</dbReference>
<evidence type="ECO:0000256" key="1">
    <source>
        <dbReference type="ARBA" id="ARBA00023015"/>
    </source>
</evidence>
<reference evidence="5 6" key="2">
    <citation type="submission" date="2008-10" db="EMBL/GenBank/DDBJ databases">
        <authorList>
            <person name="Fulton L."/>
            <person name="Clifton S."/>
            <person name="Fulton B."/>
            <person name="Xu J."/>
            <person name="Minx P."/>
            <person name="Pepin K.H."/>
            <person name="Johnson M."/>
            <person name="Bhonagiri V."/>
            <person name="Nash W.E."/>
            <person name="Mardis E.R."/>
            <person name="Wilson R.K."/>
        </authorList>
    </citation>
    <scope>NUCLEOTIDE SEQUENCE [LARGE SCALE GENOMIC DNA]</scope>
    <source>
        <strain evidence="5 6">ATCC 29098</strain>
    </source>
</reference>
<dbReference type="OrthoDB" id="9812645at2"/>
<gene>
    <name evidence="5" type="ORF">DESPIG_02282</name>
</gene>
<evidence type="ECO:0000256" key="2">
    <source>
        <dbReference type="ARBA" id="ARBA00023125"/>
    </source>
</evidence>
<dbReference type="STRING" id="901.DESPIGER_2202"/>
<keyword evidence="3" id="KW-0804">Transcription</keyword>
<dbReference type="GO" id="GO:0003677">
    <property type="term" value="F:DNA binding"/>
    <property type="evidence" value="ECO:0007669"/>
    <property type="project" value="UniProtKB-KW"/>
</dbReference>
<dbReference type="SUPFAM" id="SSF46785">
    <property type="entry name" value="Winged helix' DNA-binding domain"/>
    <property type="match status" value="1"/>
</dbReference>
<dbReference type="CDD" id="cd07377">
    <property type="entry name" value="WHTH_GntR"/>
    <property type="match status" value="1"/>
</dbReference>
<accession>B6WW14</accession>
<dbReference type="Proteomes" id="UP000003676">
    <property type="component" value="Unassembled WGS sequence"/>
</dbReference>
<dbReference type="AlphaFoldDB" id="B6WW14"/>
<dbReference type="Pfam" id="PF00392">
    <property type="entry name" value="GntR"/>
    <property type="match status" value="1"/>
</dbReference>
<evidence type="ECO:0000256" key="3">
    <source>
        <dbReference type="ARBA" id="ARBA00023163"/>
    </source>
</evidence>
<keyword evidence="1" id="KW-0805">Transcription regulation</keyword>
<organism evidence="5 6">
    <name type="scientific">Desulfovibrio piger ATCC 29098</name>
    <dbReference type="NCBI Taxonomy" id="411464"/>
    <lineage>
        <taxon>Bacteria</taxon>
        <taxon>Pseudomonadati</taxon>
        <taxon>Thermodesulfobacteriota</taxon>
        <taxon>Desulfovibrionia</taxon>
        <taxon>Desulfovibrionales</taxon>
        <taxon>Desulfovibrionaceae</taxon>
        <taxon>Desulfovibrio</taxon>
    </lineage>
</organism>
<dbReference type="Gene3D" id="1.10.10.10">
    <property type="entry name" value="Winged helix-like DNA-binding domain superfamily/Winged helix DNA-binding domain"/>
    <property type="match status" value="1"/>
</dbReference>
<dbReference type="InterPro" id="IPR000524">
    <property type="entry name" value="Tscrpt_reg_HTH_GntR"/>
</dbReference>
<dbReference type="RefSeq" id="WP_006007799.1">
    <property type="nucleotide sequence ID" value="NZ_DS996359.1"/>
</dbReference>
<proteinExistence type="predicted"/>
<dbReference type="EMBL" id="ABXU01000068">
    <property type="protein sequence ID" value="EEB32790.1"/>
    <property type="molecule type" value="Genomic_DNA"/>
</dbReference>
<dbReference type="PRINTS" id="PR00035">
    <property type="entry name" value="HTHGNTR"/>
</dbReference>